<keyword evidence="3" id="KW-0326">Glycosidase</keyword>
<dbReference type="EMBL" id="BNBC01000008">
    <property type="protein sequence ID" value="GHE68469.1"/>
    <property type="molecule type" value="Genomic_DNA"/>
</dbReference>
<evidence type="ECO:0000313" key="6">
    <source>
        <dbReference type="Proteomes" id="UP000641386"/>
    </source>
</evidence>
<name>A0A918ZTX1_9ACTN</name>
<dbReference type="GO" id="GO:0006487">
    <property type="term" value="P:protein N-linked glycosylation"/>
    <property type="evidence" value="ECO:0007669"/>
    <property type="project" value="TreeGrafter"/>
</dbReference>
<dbReference type="PANTHER" id="PTHR10412">
    <property type="entry name" value="MANNOSYL-OLIGOSACCHARIDE GLUCOSIDASE"/>
    <property type="match status" value="1"/>
</dbReference>
<dbReference type="Pfam" id="PF22422">
    <property type="entry name" value="MGH1-like_GH"/>
    <property type="match status" value="1"/>
</dbReference>
<evidence type="ECO:0000256" key="2">
    <source>
        <dbReference type="ARBA" id="ARBA00022801"/>
    </source>
</evidence>
<evidence type="ECO:0000256" key="3">
    <source>
        <dbReference type="ARBA" id="ARBA00023295"/>
    </source>
</evidence>
<dbReference type="InterPro" id="IPR054491">
    <property type="entry name" value="MGH1-like_GH"/>
</dbReference>
<evidence type="ECO:0000256" key="1">
    <source>
        <dbReference type="ARBA" id="ARBA00010833"/>
    </source>
</evidence>
<protein>
    <recommendedName>
        <fullName evidence="4">Mannosylglycerate hydrolase MGH1-like glycoside hydrolase domain-containing protein</fullName>
    </recommendedName>
</protein>
<organism evidence="5 6">
    <name type="scientific">Streptomyces spiralis</name>
    <dbReference type="NCBI Taxonomy" id="66376"/>
    <lineage>
        <taxon>Bacteria</taxon>
        <taxon>Bacillati</taxon>
        <taxon>Actinomycetota</taxon>
        <taxon>Actinomycetes</taxon>
        <taxon>Kitasatosporales</taxon>
        <taxon>Streptomycetaceae</taxon>
        <taxon>Streptomyces</taxon>
    </lineage>
</organism>
<evidence type="ECO:0000259" key="4">
    <source>
        <dbReference type="Pfam" id="PF22422"/>
    </source>
</evidence>
<reference evidence="5" key="1">
    <citation type="journal article" date="2014" name="Int. J. Syst. Evol. Microbiol.">
        <title>Complete genome sequence of Corynebacterium casei LMG S-19264T (=DSM 44701T), isolated from a smear-ripened cheese.</title>
        <authorList>
            <consortium name="US DOE Joint Genome Institute (JGI-PGF)"/>
            <person name="Walter F."/>
            <person name="Albersmeier A."/>
            <person name="Kalinowski J."/>
            <person name="Ruckert C."/>
        </authorList>
    </citation>
    <scope>NUCLEOTIDE SEQUENCE</scope>
    <source>
        <strain evidence="5">JCM 3302</strain>
    </source>
</reference>
<dbReference type="PANTHER" id="PTHR10412:SF11">
    <property type="entry name" value="MANNOSYL-OLIGOSACCHARIDE GLUCOSIDASE"/>
    <property type="match status" value="1"/>
</dbReference>
<dbReference type="AlphaFoldDB" id="A0A918ZTX1"/>
<dbReference type="SUPFAM" id="SSF48208">
    <property type="entry name" value="Six-hairpin glycosidases"/>
    <property type="match status" value="1"/>
</dbReference>
<dbReference type="PROSITE" id="PS51318">
    <property type="entry name" value="TAT"/>
    <property type="match status" value="1"/>
</dbReference>
<dbReference type="GO" id="GO:0009311">
    <property type="term" value="P:oligosaccharide metabolic process"/>
    <property type="evidence" value="ECO:0007669"/>
    <property type="project" value="InterPro"/>
</dbReference>
<dbReference type="InterPro" id="IPR012341">
    <property type="entry name" value="6hp_glycosidase-like_sf"/>
</dbReference>
<feature type="domain" description="Mannosylglycerate hydrolase MGH1-like glycoside hydrolase" evidence="4">
    <location>
        <begin position="371"/>
        <end position="725"/>
    </location>
</feature>
<evidence type="ECO:0000313" key="5">
    <source>
        <dbReference type="EMBL" id="GHE68469.1"/>
    </source>
</evidence>
<comment type="caution">
    <text evidence="5">The sequence shown here is derived from an EMBL/GenBank/DDBJ whole genome shotgun (WGS) entry which is preliminary data.</text>
</comment>
<gene>
    <name evidence="5" type="ORF">GCM10014715_22700</name>
</gene>
<dbReference type="Gene3D" id="1.50.10.10">
    <property type="match status" value="1"/>
</dbReference>
<comment type="similarity">
    <text evidence="1">Belongs to the glycosyl hydrolase 63 family.</text>
</comment>
<dbReference type="InterPro" id="IPR004888">
    <property type="entry name" value="Glycoside_hydrolase_63"/>
</dbReference>
<dbReference type="InterPro" id="IPR006311">
    <property type="entry name" value="TAT_signal"/>
</dbReference>
<dbReference type="InterPro" id="IPR008928">
    <property type="entry name" value="6-hairpin_glycosidase_sf"/>
</dbReference>
<keyword evidence="2" id="KW-0378">Hydrolase</keyword>
<sequence>MTQHQVPRRHFLGAVGAAGLGGAMTGLMTGATATEAAASPAEQASAGQEAALPYPTLRRPFAMPGVREQDWTGALFVGTGESRFALRVGLLTAQGKLLREKMTNYLWRIGPMTPDGAYKEVQVTTDDRTIMPEHLQALREVIAHPDQWSQSEVADATAKLPQLQQKYDRTQSEKRTIRVRYTRTGDGSGLVGAVTALDDDTTVVLELSSPWGEQAAFALDGQNLTGSAPGLLEQNRTGHIRLSPTDPADSGGCYASVADMTAAVTGGSGAPGTAVAALVYRLGKGRTITFAARVDDRPPEARTPEAHEVEHALGTAGARVRGANLTGSGPVGRAADAVRDALSLNTNYDKERHRNFVMWGWGGGGGLFTGWDSAFDAVDAALVSRPLAVQHETDVFEAPAPPNQVPLLGPRYDQQNSGPMHAYAVWRLYTKFGDRSLLEKTYPQLVTFHDLLPEWDTDKDGLLETPYFGDRIGGRGNHLGLDDSPVYASYHRIAKQGGSGDKRDNTDLTDVALNSYYALLAETLAKMAGVLGRPEDATRFAAQYETIRRLLNDRLWHPDKGLYLSRYLDGTWNEVVTPTVFYPMFAGLATPERARILVEQHLLDPQEFWGDYVVPSVARNDPAYCSGGPVHPSSEHFRFFDRYGEGTAPEQWKGAVWPPMNATVYDGVKRYGFDDVAGRFAARSTAMYLDAWDKENWFPESFDPEPGQSIMDSAVDTAWRTYSWSNAMAVQGLHELISDNPWDGDPAALMFGTLSLPGTNTVANVRLRGHIYTVSAGPDRTTLVRDGRTVFRATGARVAVRGFVLGGSGASFDINADGPARVEVFPEDGRARGRKVPRGRTHVVL</sequence>
<dbReference type="GO" id="GO:0004573">
    <property type="term" value="F:Glc3Man9GlcNAc2 oligosaccharide glucosidase activity"/>
    <property type="evidence" value="ECO:0007669"/>
    <property type="project" value="InterPro"/>
</dbReference>
<accession>A0A918ZTX1</accession>
<dbReference type="Proteomes" id="UP000641386">
    <property type="component" value="Unassembled WGS sequence"/>
</dbReference>
<dbReference type="RefSeq" id="WP_189899166.1">
    <property type="nucleotide sequence ID" value="NZ_BNBC01000008.1"/>
</dbReference>
<proteinExistence type="inferred from homology"/>
<reference evidence="5" key="2">
    <citation type="submission" date="2020-09" db="EMBL/GenBank/DDBJ databases">
        <authorList>
            <person name="Sun Q."/>
            <person name="Ohkuma M."/>
        </authorList>
    </citation>
    <scope>NUCLEOTIDE SEQUENCE</scope>
    <source>
        <strain evidence="5">JCM 3302</strain>
    </source>
</reference>
<keyword evidence="6" id="KW-1185">Reference proteome</keyword>